<proteinExistence type="predicted"/>
<reference evidence="3 4" key="1">
    <citation type="submission" date="2019-12" db="EMBL/GenBank/DDBJ databases">
        <title>Genomic-based taxomic classification of the family Erythrobacteraceae.</title>
        <authorList>
            <person name="Xu L."/>
        </authorList>
    </citation>
    <scope>NUCLEOTIDE SEQUENCE [LARGE SCALE GENOMIC DNA]</scope>
    <source>
        <strain evidence="3 4">MCCC 1K02066</strain>
    </source>
</reference>
<protein>
    <submittedName>
        <fullName evidence="3">Amidohydrolase family protein</fullName>
    </submittedName>
</protein>
<dbReference type="Gene3D" id="3.20.20.140">
    <property type="entry name" value="Metal-dependent hydrolases"/>
    <property type="match status" value="1"/>
</dbReference>
<dbReference type="RefSeq" id="WP_160745571.1">
    <property type="nucleotide sequence ID" value="NZ_WTYK01000002.1"/>
</dbReference>
<dbReference type="CDD" id="cd01300">
    <property type="entry name" value="YtcJ_like"/>
    <property type="match status" value="1"/>
</dbReference>
<dbReference type="SUPFAM" id="SSF51338">
    <property type="entry name" value="Composite domain of metallo-dependent hydrolases"/>
    <property type="match status" value="1"/>
</dbReference>
<dbReference type="PANTHER" id="PTHR22642:SF2">
    <property type="entry name" value="PROTEIN LONG AFTER FAR-RED 3"/>
    <property type="match status" value="1"/>
</dbReference>
<dbReference type="SUPFAM" id="SSF51556">
    <property type="entry name" value="Metallo-dependent hydrolases"/>
    <property type="match status" value="1"/>
</dbReference>
<dbReference type="InterPro" id="IPR011059">
    <property type="entry name" value="Metal-dep_hydrolase_composite"/>
</dbReference>
<keyword evidence="4" id="KW-1185">Reference proteome</keyword>
<dbReference type="Gene3D" id="2.30.40.10">
    <property type="entry name" value="Urease, subunit C, domain 1"/>
    <property type="match status" value="1"/>
</dbReference>
<dbReference type="Gene3D" id="3.10.310.70">
    <property type="match status" value="1"/>
</dbReference>
<keyword evidence="3" id="KW-0378">Hydrolase</keyword>
<dbReference type="AlphaFoldDB" id="A0A6I4UP42"/>
<dbReference type="Pfam" id="PF07969">
    <property type="entry name" value="Amidohydro_3"/>
    <property type="match status" value="1"/>
</dbReference>
<evidence type="ECO:0000259" key="2">
    <source>
        <dbReference type="Pfam" id="PF07969"/>
    </source>
</evidence>
<accession>A0A6I4UP42</accession>
<evidence type="ECO:0000256" key="1">
    <source>
        <dbReference type="SAM" id="SignalP"/>
    </source>
</evidence>
<dbReference type="GO" id="GO:0016810">
    <property type="term" value="F:hydrolase activity, acting on carbon-nitrogen (but not peptide) bonds"/>
    <property type="evidence" value="ECO:0007669"/>
    <property type="project" value="InterPro"/>
</dbReference>
<sequence length="580" mass="62146">MKLRKLLTVLSLGVAAAPLAAQQAQEVQPPAKADTVYYNAEVRTPTGWAQAMAVADGVIMATGSNEEINKLEGAGTTRVDLAGRTILPGLHDAHVHSLFAGMEQFACGFAPGAKPAEIASAVKACVDRAKAGEWISGGNWVAAVFEPGQQTKEFLDAIAPNHPVILTDESHHSAWVNSRALELAGIDRNTPNPPNGIIDRDGNGEPTGLLREAAEGLVHRVMPPASVEDRSKAMRLSSAQMLSYGITSFNDAGVNGENIGVMADLAGKGELKQRVTGCIRWAAPGAPGHEESVAMIRDRAFYRKGKFSPYCVKIVLDGVPTESHTAAMLAPYVDTHPHGGASDTGLLMIPQDVLNKAVAEFDRQGLLIKFHAAGDAAVRAAIDAVTHARKVNGFGGPMHDVGHNSFVDLADFPRARDAQMTWEFSPYIWYPTPIAAQDIRRAVGDERMKRWIPIRDAVESGALVVAGSDWSVVPSVNPWLAIETMVTRQIPGGSAETLGEGQRIDIDTAFRIFTENGAAQLGQRSQWGAIEPGVMADFIVTERNPFKVPITEVNATKVLRTYIEGELVYDAANPPPLTAR</sequence>
<feature type="domain" description="Amidohydrolase 3" evidence="2">
    <location>
        <begin position="79"/>
        <end position="569"/>
    </location>
</feature>
<feature type="chain" id="PRO_5026016456" evidence="1">
    <location>
        <begin position="21"/>
        <end position="580"/>
    </location>
</feature>
<dbReference type="EMBL" id="WTYK01000002">
    <property type="protein sequence ID" value="MXP40701.1"/>
    <property type="molecule type" value="Genomic_DNA"/>
</dbReference>
<gene>
    <name evidence="3" type="ORF">GRI75_03435</name>
</gene>
<dbReference type="OrthoDB" id="9811399at2"/>
<evidence type="ECO:0000313" key="3">
    <source>
        <dbReference type="EMBL" id="MXP40701.1"/>
    </source>
</evidence>
<evidence type="ECO:0000313" key="4">
    <source>
        <dbReference type="Proteomes" id="UP000469159"/>
    </source>
</evidence>
<comment type="caution">
    <text evidence="3">The sequence shown here is derived from an EMBL/GenBank/DDBJ whole genome shotgun (WGS) entry which is preliminary data.</text>
</comment>
<dbReference type="InterPro" id="IPR033932">
    <property type="entry name" value="YtcJ-like"/>
</dbReference>
<name>A0A6I4UP42_9SPHN</name>
<dbReference type="InterPro" id="IPR013108">
    <property type="entry name" value="Amidohydro_3"/>
</dbReference>
<dbReference type="Proteomes" id="UP000469159">
    <property type="component" value="Unassembled WGS sequence"/>
</dbReference>
<dbReference type="InterPro" id="IPR032466">
    <property type="entry name" value="Metal_Hydrolase"/>
</dbReference>
<keyword evidence="1" id="KW-0732">Signal</keyword>
<feature type="signal peptide" evidence="1">
    <location>
        <begin position="1"/>
        <end position="20"/>
    </location>
</feature>
<dbReference type="PANTHER" id="PTHR22642">
    <property type="entry name" value="IMIDAZOLONEPROPIONASE"/>
    <property type="match status" value="1"/>
</dbReference>
<organism evidence="3 4">
    <name type="scientific">Croceibacterium soli</name>
    <dbReference type="NCBI Taxonomy" id="1739690"/>
    <lineage>
        <taxon>Bacteria</taxon>
        <taxon>Pseudomonadati</taxon>
        <taxon>Pseudomonadota</taxon>
        <taxon>Alphaproteobacteria</taxon>
        <taxon>Sphingomonadales</taxon>
        <taxon>Erythrobacteraceae</taxon>
        <taxon>Croceibacterium</taxon>
    </lineage>
</organism>